<keyword evidence="6 10" id="KW-0067">ATP-binding</keyword>
<keyword evidence="8 10" id="KW-0030">Aminoacyl-tRNA synthetase</keyword>
<evidence type="ECO:0000256" key="1">
    <source>
        <dbReference type="ARBA" id="ARBA00004496"/>
    </source>
</evidence>
<dbReference type="PRINTS" id="PR01038">
    <property type="entry name" value="TRNASYNTHARG"/>
</dbReference>
<dbReference type="InterPro" id="IPR014729">
    <property type="entry name" value="Rossmann-like_a/b/a_fold"/>
</dbReference>
<evidence type="ECO:0000256" key="8">
    <source>
        <dbReference type="ARBA" id="ARBA00023146"/>
    </source>
</evidence>
<dbReference type="InterPro" id="IPR001412">
    <property type="entry name" value="aa-tRNA-synth_I_CS"/>
</dbReference>
<evidence type="ECO:0000313" key="14">
    <source>
        <dbReference type="EMBL" id="OGY44038.1"/>
    </source>
</evidence>
<evidence type="ECO:0000256" key="6">
    <source>
        <dbReference type="ARBA" id="ARBA00022840"/>
    </source>
</evidence>
<dbReference type="SUPFAM" id="SSF47323">
    <property type="entry name" value="Anticodon-binding domain of a subclass of class I aminoacyl-tRNA synthetases"/>
    <property type="match status" value="1"/>
</dbReference>
<dbReference type="SMART" id="SM01016">
    <property type="entry name" value="Arg_tRNA_synt_N"/>
    <property type="match status" value="1"/>
</dbReference>
<dbReference type="GO" id="GO:0005737">
    <property type="term" value="C:cytoplasm"/>
    <property type="evidence" value="ECO:0007669"/>
    <property type="project" value="UniProtKB-SubCell"/>
</dbReference>
<keyword evidence="7 10" id="KW-0648">Protein biosynthesis</keyword>
<dbReference type="GO" id="GO:0004814">
    <property type="term" value="F:arginine-tRNA ligase activity"/>
    <property type="evidence" value="ECO:0007669"/>
    <property type="project" value="UniProtKB-UniRule"/>
</dbReference>
<reference evidence="14 15" key="1">
    <citation type="journal article" date="2016" name="Nat. Commun.">
        <title>Thousands of microbial genomes shed light on interconnected biogeochemical processes in an aquifer system.</title>
        <authorList>
            <person name="Anantharaman K."/>
            <person name="Brown C.T."/>
            <person name="Hug L.A."/>
            <person name="Sharon I."/>
            <person name="Castelle C.J."/>
            <person name="Probst A.J."/>
            <person name="Thomas B.C."/>
            <person name="Singh A."/>
            <person name="Wilkins M.J."/>
            <person name="Karaoz U."/>
            <person name="Brodie E.L."/>
            <person name="Williams K.H."/>
            <person name="Hubbard S.S."/>
            <person name="Banfield J.F."/>
        </authorList>
    </citation>
    <scope>NUCLEOTIDE SEQUENCE [LARGE SCALE GENOMIC DNA]</scope>
</reference>
<dbReference type="NCBIfam" id="TIGR00456">
    <property type="entry name" value="argS"/>
    <property type="match status" value="1"/>
</dbReference>
<dbReference type="PANTHER" id="PTHR11956">
    <property type="entry name" value="ARGINYL-TRNA SYNTHETASE"/>
    <property type="match status" value="1"/>
</dbReference>
<dbReference type="InterPro" id="IPR009080">
    <property type="entry name" value="tRNAsynth_Ia_anticodon-bd"/>
</dbReference>
<dbReference type="InterPro" id="IPR035684">
    <property type="entry name" value="ArgRS_core"/>
</dbReference>
<gene>
    <name evidence="10" type="primary">argS</name>
    <name evidence="14" type="ORF">A2731_03060</name>
</gene>
<dbReference type="PROSITE" id="PS00178">
    <property type="entry name" value="AA_TRNA_LIGASE_I"/>
    <property type="match status" value="1"/>
</dbReference>
<evidence type="ECO:0000256" key="9">
    <source>
        <dbReference type="ARBA" id="ARBA00049339"/>
    </source>
</evidence>
<evidence type="ECO:0000256" key="5">
    <source>
        <dbReference type="ARBA" id="ARBA00022741"/>
    </source>
</evidence>
<dbReference type="Pfam" id="PF05746">
    <property type="entry name" value="DALR_1"/>
    <property type="match status" value="1"/>
</dbReference>
<dbReference type="Gene3D" id="3.40.50.620">
    <property type="entry name" value="HUPs"/>
    <property type="match status" value="1"/>
</dbReference>
<dbReference type="HAMAP" id="MF_00123">
    <property type="entry name" value="Arg_tRNA_synth"/>
    <property type="match status" value="1"/>
</dbReference>
<evidence type="ECO:0000256" key="2">
    <source>
        <dbReference type="ARBA" id="ARBA00005594"/>
    </source>
</evidence>
<name>A0A1G1XVI4_9BACT</name>
<organism evidence="14 15">
    <name type="scientific">Candidatus Buchananbacteria bacterium RIFCSPHIGHO2_01_FULL_39_8</name>
    <dbReference type="NCBI Taxonomy" id="1797533"/>
    <lineage>
        <taxon>Bacteria</taxon>
        <taxon>Candidatus Buchananiibacteriota</taxon>
    </lineage>
</organism>
<feature type="domain" description="DALR anticodon binding" evidence="12">
    <location>
        <begin position="489"/>
        <end position="604"/>
    </location>
</feature>
<evidence type="ECO:0000256" key="3">
    <source>
        <dbReference type="ARBA" id="ARBA00022490"/>
    </source>
</evidence>
<dbReference type="Proteomes" id="UP000176241">
    <property type="component" value="Unassembled WGS sequence"/>
</dbReference>
<protein>
    <recommendedName>
        <fullName evidence="10">Arginine--tRNA ligase</fullName>
        <ecNumber evidence="10">6.1.1.19</ecNumber>
    </recommendedName>
    <alternativeName>
        <fullName evidence="10">Arginyl-tRNA synthetase</fullName>
        <shortName evidence="10">ArgRS</shortName>
    </alternativeName>
</protein>
<keyword evidence="5 10" id="KW-0547">Nucleotide-binding</keyword>
<evidence type="ECO:0000256" key="4">
    <source>
        <dbReference type="ARBA" id="ARBA00022598"/>
    </source>
</evidence>
<sequence>MTEISRNFSQAEVKIRQEITKELKEVLGKDFSERSLEIDYPPKNVKGDFSLPCFSLSKKLKKPPLQVAQEFSKKIRPSGLIKGIKAVGPYLNFFVDQVKFNKLVLTEIFKAKDNYGSSKVGKGKRIMIEYFSPNTNKPLTIGHIRNICLGFSLSRIMKFLGYKVIESTLYNDRGIAIAKAIVGYQKWGNNQAPKDAGLKPDHFVGNFYVKFSQAAKTNPNLEQEAKRVLQQWEEGKKEVNLVWQKLMRWVLQGFDQTLDKLGVNNFEEKYYESEYYKEGKQIVEQGLKKSVFVKDKDGVILAPLEKYGLAPKILLRPDETSLYITQDLYLAYLKDKHNLDESIYVVGSEQDLYFKQLFKILELLDFKNTKNYYHLSYGMVRLPSGRIKSREGLVKGTGADELIAELEEMAIAEIKSRFSAKGGSQPKADAPLVHASGGKDLEEKAVSKRAEQIALSALKFFILAVNPQKTMVFEPKKSLAFTGRTGPYLQYVHARINSIFAKAKIRPSIRIDFSSLNHQLEFELIKLLARFPAVIKQAAKSHDPSQLANYLHDLAKAFSLFYEQVPILKAEAKVKKARLLLIDDVKIVLATGLQLLGIEAPEKM</sequence>
<dbReference type="EMBL" id="MHIC01000037">
    <property type="protein sequence ID" value="OGY44038.1"/>
    <property type="molecule type" value="Genomic_DNA"/>
</dbReference>
<dbReference type="Gene3D" id="3.30.1360.70">
    <property type="entry name" value="Arginyl tRNA synthetase N-terminal domain"/>
    <property type="match status" value="1"/>
</dbReference>
<dbReference type="InterPro" id="IPR036695">
    <property type="entry name" value="Arg-tRNA-synth_N_sf"/>
</dbReference>
<comment type="catalytic activity">
    <reaction evidence="9 10">
        <text>tRNA(Arg) + L-arginine + ATP = L-arginyl-tRNA(Arg) + AMP + diphosphate</text>
        <dbReference type="Rhea" id="RHEA:20301"/>
        <dbReference type="Rhea" id="RHEA-COMP:9658"/>
        <dbReference type="Rhea" id="RHEA-COMP:9673"/>
        <dbReference type="ChEBI" id="CHEBI:30616"/>
        <dbReference type="ChEBI" id="CHEBI:32682"/>
        <dbReference type="ChEBI" id="CHEBI:33019"/>
        <dbReference type="ChEBI" id="CHEBI:78442"/>
        <dbReference type="ChEBI" id="CHEBI:78513"/>
        <dbReference type="ChEBI" id="CHEBI:456215"/>
        <dbReference type="EC" id="6.1.1.19"/>
    </reaction>
</comment>
<dbReference type="Pfam" id="PF03485">
    <property type="entry name" value="Arg_tRNA_synt_N"/>
    <property type="match status" value="1"/>
</dbReference>
<dbReference type="STRING" id="1797533.A2731_03060"/>
<comment type="caution">
    <text evidence="14">The sequence shown here is derived from an EMBL/GenBank/DDBJ whole genome shotgun (WGS) entry which is preliminary data.</text>
</comment>
<comment type="subcellular location">
    <subcellularLocation>
        <location evidence="1 10">Cytoplasm</location>
    </subcellularLocation>
</comment>
<keyword evidence="4 10" id="KW-0436">Ligase</keyword>
<evidence type="ECO:0000259" key="13">
    <source>
        <dbReference type="SMART" id="SM01016"/>
    </source>
</evidence>
<dbReference type="CDD" id="cd07956">
    <property type="entry name" value="Anticodon_Ia_Arg"/>
    <property type="match status" value="1"/>
</dbReference>
<evidence type="ECO:0000256" key="11">
    <source>
        <dbReference type="RuleBase" id="RU363038"/>
    </source>
</evidence>
<comment type="subunit">
    <text evidence="10">Monomer.</text>
</comment>
<dbReference type="Gene3D" id="1.10.730.10">
    <property type="entry name" value="Isoleucyl-tRNA Synthetase, Domain 1"/>
    <property type="match status" value="1"/>
</dbReference>
<dbReference type="PANTHER" id="PTHR11956:SF5">
    <property type="entry name" value="ARGININE--TRNA LIGASE, CYTOPLASMIC"/>
    <property type="match status" value="1"/>
</dbReference>
<evidence type="ECO:0000256" key="10">
    <source>
        <dbReference type="HAMAP-Rule" id="MF_00123"/>
    </source>
</evidence>
<proteinExistence type="inferred from homology"/>
<feature type="short sequence motif" description="'HIGH' region" evidence="10">
    <location>
        <begin position="133"/>
        <end position="143"/>
    </location>
</feature>
<dbReference type="SUPFAM" id="SSF52374">
    <property type="entry name" value="Nucleotidylyl transferase"/>
    <property type="match status" value="1"/>
</dbReference>
<evidence type="ECO:0000313" key="15">
    <source>
        <dbReference type="Proteomes" id="UP000176241"/>
    </source>
</evidence>
<dbReference type="AlphaFoldDB" id="A0A1G1XVI4"/>
<evidence type="ECO:0000256" key="7">
    <source>
        <dbReference type="ARBA" id="ARBA00022917"/>
    </source>
</evidence>
<dbReference type="SMART" id="SM00836">
    <property type="entry name" value="DALR_1"/>
    <property type="match status" value="1"/>
</dbReference>
<dbReference type="Pfam" id="PF00750">
    <property type="entry name" value="tRNA-synt_1d"/>
    <property type="match status" value="1"/>
</dbReference>
<dbReference type="InterPro" id="IPR008909">
    <property type="entry name" value="DALR_anticod-bd"/>
</dbReference>
<evidence type="ECO:0000259" key="12">
    <source>
        <dbReference type="SMART" id="SM00836"/>
    </source>
</evidence>
<comment type="similarity">
    <text evidence="2 10 11">Belongs to the class-I aminoacyl-tRNA synthetase family.</text>
</comment>
<dbReference type="InterPro" id="IPR001278">
    <property type="entry name" value="Arg-tRNA-ligase"/>
</dbReference>
<dbReference type="FunFam" id="1.10.730.10:FF:000008">
    <property type="entry name" value="Arginine--tRNA ligase"/>
    <property type="match status" value="1"/>
</dbReference>
<dbReference type="GO" id="GO:0006420">
    <property type="term" value="P:arginyl-tRNA aminoacylation"/>
    <property type="evidence" value="ECO:0007669"/>
    <property type="project" value="UniProtKB-UniRule"/>
</dbReference>
<dbReference type="InterPro" id="IPR005148">
    <property type="entry name" value="Arg-tRNA-synth_N"/>
</dbReference>
<keyword evidence="3 10" id="KW-0963">Cytoplasm</keyword>
<accession>A0A1G1XVI4</accession>
<dbReference type="EC" id="6.1.1.19" evidence="10"/>
<feature type="domain" description="Arginyl tRNA synthetase N-terminal" evidence="13">
    <location>
        <begin position="17"/>
        <end position="95"/>
    </location>
</feature>
<dbReference type="SUPFAM" id="SSF55190">
    <property type="entry name" value="Arginyl-tRNA synthetase (ArgRS), N-terminal 'additional' domain"/>
    <property type="match status" value="1"/>
</dbReference>
<dbReference type="GO" id="GO:0005524">
    <property type="term" value="F:ATP binding"/>
    <property type="evidence" value="ECO:0007669"/>
    <property type="project" value="UniProtKB-UniRule"/>
</dbReference>